<keyword evidence="4 9" id="KW-0812">Transmembrane</keyword>
<evidence type="ECO:0000256" key="4">
    <source>
        <dbReference type="ARBA" id="ARBA00022692"/>
    </source>
</evidence>
<dbReference type="InterPro" id="IPR001851">
    <property type="entry name" value="ABC_transp_permease"/>
</dbReference>
<dbReference type="AlphaFoldDB" id="A0A1C2E344"/>
<gene>
    <name evidence="10" type="ORF">QV13_07185</name>
</gene>
<feature type="transmembrane region" description="Helical" evidence="9">
    <location>
        <begin position="248"/>
        <end position="267"/>
    </location>
</feature>
<dbReference type="GO" id="GO:0022857">
    <property type="term" value="F:transmembrane transporter activity"/>
    <property type="evidence" value="ECO:0007669"/>
    <property type="project" value="InterPro"/>
</dbReference>
<dbReference type="InterPro" id="IPR052157">
    <property type="entry name" value="BCAA_transport_permease"/>
</dbReference>
<sequence>MTYFTQTLIDALSLGSLYALAALGIGLLFGIMRLINFAHGEFVTMSAYALIVPSADVTAKLFIGAWNWPVLILAILSFGIAIALISNLLVFRRLRNAAPQNLMVVSFALGYIIQNMLMMIYGARPKAIGLWSSLTQATEIGGIRIPLLQPVTIGVTLLLLLAILLFMRRTSYGIQMRAAAEDFRMARYLGVRADFVIGLSFALSGLLAGVVGLLYVVQTGLLAPTMGVNIVTFAFIATVIGGMGSLPGAVLGGLLVGIATSLLQAYLPDSIRTFRDAFVFLFVIVLLLVRPSGIIRLKQFEERV</sequence>
<keyword evidence="6 9" id="KW-1133">Transmembrane helix</keyword>
<dbReference type="Proteomes" id="UP000094412">
    <property type="component" value="Unassembled WGS sequence"/>
</dbReference>
<name>A0A1C2E344_9HYPH</name>
<dbReference type="PANTHER" id="PTHR11795:SF449">
    <property type="entry name" value="BRANCHED-CHAIN AMINO ACID TRANSPORT PERMEASE PROTEIN LIVH-RELATED"/>
    <property type="match status" value="1"/>
</dbReference>
<feature type="transmembrane region" description="Helical" evidence="9">
    <location>
        <begin position="195"/>
        <end position="215"/>
    </location>
</feature>
<comment type="caution">
    <text evidence="10">The sequence shown here is derived from an EMBL/GenBank/DDBJ whole genome shotgun (WGS) entry which is preliminary data.</text>
</comment>
<comment type="similarity">
    <text evidence="8">Belongs to the binding-protein-dependent transport system permease family. LivHM subfamily.</text>
</comment>
<comment type="subcellular location">
    <subcellularLocation>
        <location evidence="1">Cell membrane</location>
        <topology evidence="1">Multi-pass membrane protein</topology>
    </subcellularLocation>
</comment>
<proteinExistence type="inferred from homology"/>
<dbReference type="PANTHER" id="PTHR11795">
    <property type="entry name" value="BRANCHED-CHAIN AMINO ACID TRANSPORT SYSTEM PERMEASE PROTEIN LIVH"/>
    <property type="match status" value="1"/>
</dbReference>
<accession>A0A1C2E344</accession>
<keyword evidence="5" id="KW-0029">Amino-acid transport</keyword>
<dbReference type="STRING" id="1566387.QV13_07185"/>
<keyword evidence="2" id="KW-0813">Transport</keyword>
<evidence type="ECO:0000313" key="10">
    <source>
        <dbReference type="EMBL" id="OCX21437.1"/>
    </source>
</evidence>
<dbReference type="GO" id="GO:0006865">
    <property type="term" value="P:amino acid transport"/>
    <property type="evidence" value="ECO:0007669"/>
    <property type="project" value="UniProtKB-KW"/>
</dbReference>
<dbReference type="OrthoDB" id="9797267at2"/>
<evidence type="ECO:0000256" key="8">
    <source>
        <dbReference type="ARBA" id="ARBA00037998"/>
    </source>
</evidence>
<protein>
    <submittedName>
        <fullName evidence="10">Branched-chain amino acid ABC transporter permease</fullName>
    </submittedName>
</protein>
<dbReference type="CDD" id="cd06582">
    <property type="entry name" value="TM_PBP1_LivH_like"/>
    <property type="match status" value="1"/>
</dbReference>
<evidence type="ECO:0000256" key="6">
    <source>
        <dbReference type="ARBA" id="ARBA00022989"/>
    </source>
</evidence>
<evidence type="ECO:0000256" key="5">
    <source>
        <dbReference type="ARBA" id="ARBA00022970"/>
    </source>
</evidence>
<evidence type="ECO:0000313" key="11">
    <source>
        <dbReference type="Proteomes" id="UP000094412"/>
    </source>
</evidence>
<feature type="transmembrane region" description="Helical" evidence="9">
    <location>
        <begin position="69"/>
        <end position="90"/>
    </location>
</feature>
<dbReference type="EMBL" id="MDEO01000028">
    <property type="protein sequence ID" value="OCX21437.1"/>
    <property type="molecule type" value="Genomic_DNA"/>
</dbReference>
<dbReference type="Pfam" id="PF02653">
    <property type="entry name" value="BPD_transp_2"/>
    <property type="match status" value="1"/>
</dbReference>
<evidence type="ECO:0000256" key="1">
    <source>
        <dbReference type="ARBA" id="ARBA00004651"/>
    </source>
</evidence>
<feature type="transmembrane region" description="Helical" evidence="9">
    <location>
        <begin position="273"/>
        <end position="289"/>
    </location>
</feature>
<reference evidence="10 11" key="1">
    <citation type="submission" date="2016-08" db="EMBL/GenBank/DDBJ databases">
        <title>Whole genome sequence of Mesorhizobium sp. strain UASWS1009 isolated from industrial sewage.</title>
        <authorList>
            <person name="Crovadore J."/>
            <person name="Calmin G."/>
            <person name="Chablais R."/>
            <person name="Cochard B."/>
            <person name="Lefort F."/>
        </authorList>
    </citation>
    <scope>NUCLEOTIDE SEQUENCE [LARGE SCALE GENOMIC DNA]</scope>
    <source>
        <strain evidence="10 11">UASWS1009</strain>
    </source>
</reference>
<evidence type="ECO:0000256" key="2">
    <source>
        <dbReference type="ARBA" id="ARBA00022448"/>
    </source>
</evidence>
<keyword evidence="11" id="KW-1185">Reference proteome</keyword>
<feature type="transmembrane region" description="Helical" evidence="9">
    <location>
        <begin position="12"/>
        <end position="35"/>
    </location>
</feature>
<evidence type="ECO:0000256" key="7">
    <source>
        <dbReference type="ARBA" id="ARBA00023136"/>
    </source>
</evidence>
<organism evidence="10 11">
    <name type="scientific">Mesorhizobium hungaricum</name>
    <dbReference type="NCBI Taxonomy" id="1566387"/>
    <lineage>
        <taxon>Bacteria</taxon>
        <taxon>Pseudomonadati</taxon>
        <taxon>Pseudomonadota</taxon>
        <taxon>Alphaproteobacteria</taxon>
        <taxon>Hyphomicrobiales</taxon>
        <taxon>Phyllobacteriaceae</taxon>
        <taxon>Mesorhizobium</taxon>
    </lineage>
</organism>
<keyword evidence="7 9" id="KW-0472">Membrane</keyword>
<feature type="transmembrane region" description="Helical" evidence="9">
    <location>
        <begin position="143"/>
        <end position="167"/>
    </location>
</feature>
<evidence type="ECO:0000256" key="3">
    <source>
        <dbReference type="ARBA" id="ARBA00022475"/>
    </source>
</evidence>
<feature type="transmembrane region" description="Helical" evidence="9">
    <location>
        <begin position="102"/>
        <end position="123"/>
    </location>
</feature>
<feature type="transmembrane region" description="Helical" evidence="9">
    <location>
        <begin position="221"/>
        <end position="241"/>
    </location>
</feature>
<evidence type="ECO:0000256" key="9">
    <source>
        <dbReference type="SAM" id="Phobius"/>
    </source>
</evidence>
<dbReference type="GO" id="GO:0005886">
    <property type="term" value="C:plasma membrane"/>
    <property type="evidence" value="ECO:0007669"/>
    <property type="project" value="UniProtKB-SubCell"/>
</dbReference>
<keyword evidence="3" id="KW-1003">Cell membrane</keyword>